<gene>
    <name evidence="1" type="ORF">CRG98_010102</name>
</gene>
<dbReference type="EMBL" id="PGOL01000498">
    <property type="protein sequence ID" value="PKI69499.1"/>
    <property type="molecule type" value="Genomic_DNA"/>
</dbReference>
<proteinExistence type="predicted"/>
<dbReference type="Proteomes" id="UP000233551">
    <property type="component" value="Unassembled WGS sequence"/>
</dbReference>
<evidence type="ECO:0000313" key="2">
    <source>
        <dbReference type="Proteomes" id="UP000233551"/>
    </source>
</evidence>
<accession>A0A2I0KM19</accession>
<organism evidence="1 2">
    <name type="scientific">Punica granatum</name>
    <name type="common">Pomegranate</name>
    <dbReference type="NCBI Taxonomy" id="22663"/>
    <lineage>
        <taxon>Eukaryota</taxon>
        <taxon>Viridiplantae</taxon>
        <taxon>Streptophyta</taxon>
        <taxon>Embryophyta</taxon>
        <taxon>Tracheophyta</taxon>
        <taxon>Spermatophyta</taxon>
        <taxon>Magnoliopsida</taxon>
        <taxon>eudicotyledons</taxon>
        <taxon>Gunneridae</taxon>
        <taxon>Pentapetalae</taxon>
        <taxon>rosids</taxon>
        <taxon>malvids</taxon>
        <taxon>Myrtales</taxon>
        <taxon>Lythraceae</taxon>
        <taxon>Punica</taxon>
    </lineage>
</organism>
<comment type="caution">
    <text evidence="1">The sequence shown here is derived from an EMBL/GenBank/DDBJ whole genome shotgun (WGS) entry which is preliminary data.</text>
</comment>
<evidence type="ECO:0000313" key="1">
    <source>
        <dbReference type="EMBL" id="PKI69499.1"/>
    </source>
</evidence>
<name>A0A2I0KM19_PUNGR</name>
<protein>
    <submittedName>
        <fullName evidence="1">Uncharacterized protein</fullName>
    </submittedName>
</protein>
<dbReference type="AlphaFoldDB" id="A0A2I0KM19"/>
<keyword evidence="2" id="KW-1185">Reference proteome</keyword>
<reference evidence="1 2" key="1">
    <citation type="submission" date="2017-11" db="EMBL/GenBank/DDBJ databases">
        <title>De-novo sequencing of pomegranate (Punica granatum L.) genome.</title>
        <authorList>
            <person name="Akparov Z."/>
            <person name="Amiraslanov A."/>
            <person name="Hajiyeva S."/>
            <person name="Abbasov M."/>
            <person name="Kaur K."/>
            <person name="Hamwieh A."/>
            <person name="Solovyev V."/>
            <person name="Salamov A."/>
            <person name="Braich B."/>
            <person name="Kosarev P."/>
            <person name="Mahmoud A."/>
            <person name="Hajiyev E."/>
            <person name="Babayeva S."/>
            <person name="Izzatullayeva V."/>
            <person name="Mammadov A."/>
            <person name="Mammadov A."/>
            <person name="Sharifova S."/>
            <person name="Ojaghi J."/>
            <person name="Eynullazada K."/>
            <person name="Bayramov B."/>
            <person name="Abdulazimova A."/>
            <person name="Shahmuradov I."/>
        </authorList>
    </citation>
    <scope>NUCLEOTIDE SEQUENCE [LARGE SCALE GENOMIC DNA]</scope>
    <source>
        <strain evidence="2">cv. AG2017</strain>
        <tissue evidence="1">Leaf</tissue>
    </source>
</reference>
<sequence>MDGWREVMDGRKIQNVWWGALEPTVEGEEPTAWGCPFEPRVEPWLGVEPRLDGLAWLGCGSHPIRRKADKRLRLD</sequence>